<keyword evidence="6" id="KW-0418">Kinase</keyword>
<feature type="domain" description="Response regulatory" evidence="12">
    <location>
        <begin position="809"/>
        <end position="922"/>
    </location>
</feature>
<dbReference type="Gene3D" id="3.30.450.40">
    <property type="match status" value="1"/>
</dbReference>
<feature type="modified residue" description="4-aspartylphosphate" evidence="8">
    <location>
        <position position="1127"/>
    </location>
</feature>
<dbReference type="Pfam" id="PF05227">
    <property type="entry name" value="CHASE3"/>
    <property type="match status" value="1"/>
</dbReference>
<evidence type="ECO:0000256" key="9">
    <source>
        <dbReference type="SAM" id="Coils"/>
    </source>
</evidence>
<comment type="subcellular location">
    <subcellularLocation>
        <location evidence="2">Membrane</location>
    </subcellularLocation>
</comment>
<dbReference type="Gene3D" id="6.10.340.10">
    <property type="match status" value="1"/>
</dbReference>
<dbReference type="InterPro" id="IPR036097">
    <property type="entry name" value="HisK_dim/P_sf"/>
</dbReference>
<dbReference type="EC" id="2.7.13.3" evidence="3"/>
<feature type="domain" description="Histidine kinase" evidence="11">
    <location>
        <begin position="532"/>
        <end position="755"/>
    </location>
</feature>
<keyword evidence="10" id="KW-0812">Transmembrane</keyword>
<keyword evidence="9" id="KW-0175">Coiled coil</keyword>
<evidence type="ECO:0000256" key="2">
    <source>
        <dbReference type="ARBA" id="ARBA00004370"/>
    </source>
</evidence>
<dbReference type="Pfam" id="PF13185">
    <property type="entry name" value="GAF_2"/>
    <property type="match status" value="1"/>
</dbReference>
<proteinExistence type="predicted"/>
<evidence type="ECO:0000259" key="12">
    <source>
        <dbReference type="PROSITE" id="PS50110"/>
    </source>
</evidence>
<dbReference type="InterPro" id="IPR003660">
    <property type="entry name" value="HAMP_dom"/>
</dbReference>
<dbReference type="RefSeq" id="WP_114792501.1">
    <property type="nucleotide sequence ID" value="NZ_CP139960.1"/>
</dbReference>
<dbReference type="Pfam" id="PF02518">
    <property type="entry name" value="HATPase_c"/>
    <property type="match status" value="1"/>
</dbReference>
<dbReference type="Pfam" id="PF00072">
    <property type="entry name" value="Response_reg"/>
    <property type="match status" value="3"/>
</dbReference>
<evidence type="ECO:0000259" key="13">
    <source>
        <dbReference type="PROSITE" id="PS50885"/>
    </source>
</evidence>
<dbReference type="InterPro" id="IPR029016">
    <property type="entry name" value="GAF-like_dom_sf"/>
</dbReference>
<dbReference type="SUPFAM" id="SSF55781">
    <property type="entry name" value="GAF domain-like"/>
    <property type="match status" value="1"/>
</dbReference>
<evidence type="ECO:0000259" key="11">
    <source>
        <dbReference type="PROSITE" id="PS50109"/>
    </source>
</evidence>
<feature type="domain" description="HAMP" evidence="13">
    <location>
        <begin position="220"/>
        <end position="272"/>
    </location>
</feature>
<dbReference type="CDD" id="cd16922">
    <property type="entry name" value="HATPase_EvgS-ArcB-TorS-like"/>
    <property type="match status" value="1"/>
</dbReference>
<dbReference type="Proteomes" id="UP001325680">
    <property type="component" value="Chromosome"/>
</dbReference>
<feature type="transmembrane region" description="Helical" evidence="10">
    <location>
        <begin position="181"/>
        <end position="199"/>
    </location>
</feature>
<dbReference type="Gene3D" id="3.30.565.10">
    <property type="entry name" value="Histidine kinase-like ATPase, C-terminal domain"/>
    <property type="match status" value="1"/>
</dbReference>
<dbReference type="InterPro" id="IPR003594">
    <property type="entry name" value="HATPase_dom"/>
</dbReference>
<dbReference type="CDD" id="cd00082">
    <property type="entry name" value="HisKA"/>
    <property type="match status" value="1"/>
</dbReference>
<comment type="catalytic activity">
    <reaction evidence="1">
        <text>ATP + protein L-histidine = ADP + protein N-phospho-L-histidine.</text>
        <dbReference type="EC" id="2.7.13.3"/>
    </reaction>
</comment>
<sequence>MSRKLIRKLQVGFGISMLILLLSSSASYISIREQINNRTQVIQTQRTIRSANQVLMDMQNAETGLRGFLLTGTYSFLDPYYQSVKSLPQSIEDARGLVANNELQVRRIDSVKVLVDSSLHLTEELIALKNAGTIIRVDQLVKGKNLMDACRMVIGRFTNVETALLQLRSEKMHNSSSTTSIFIVAAALISIFITLYFYLQIREEFKKREQMQQALKQKDEDISKRLTIIQHIAQTISAGDYSVRASDAEKDDLGSIGASLNAMAASLEKSFDEINTNEWKQAGLVNLNEITTGNKSEQVIAKDALTHLVQYGDCLNGAIYLLDTGSLHLQSAYGLEDYMKPQYAPGEGIVGQVFSDRALRRLNNLSETDFTATTSAAAIKVQNLLWLPLLAKGQCFGVIELGATHPFSEADLDFYQEAARIITLEILAAKARKQVQTLLEETQAQSEELQTQHSELENLNTELEAQTQKLQASEEELRVQQEELLQSNQELEERSRLLEEKNELIASRNLEVQKKAEELALSTRYKSEFLANMSHELRTPLNSILLLSRLMVENGDDNLNEDQIESARVIQSSGSSLLSLIDEILDLSKIEAGKMELELSAVHLSVLKNDLQNMFAPVAKEKGLDFSVNLHADEADKDIITDKLRLEQVIRNLLSNALKFTTQGAVSLTIQPAEHNTDYVQFLVKDTGIGISPENQKIIFEAFQQADGSTRRKFGGTGLGLSISRELARLLGGEITVNSTLGTGSEFSFIIPRSKHAAPIKPAPEKTAEVAINTVEEEPVLVNTSNLVVAEIPEQVADDRAAIAPTDKVILIVEDDTNFAKALLKYTHQRGYKGIIIVRGDLAAPAALQYKPAAILLDIQLPVKDGWQVMDEIKSNPRTRHIPVHIMSSLEVKKESLLKGAIDFINKPVALEQISKIFRKIEDALTGHPKKVLIVEENPKHATALSYFLSNFNIVSEIKDNVDDSISALMSDKVNCVILDMGIPDKTGYETLEAIKQKQGLEDLPIIIFTGKNLSHAEELKIKQYADSIVIKTAHSFQRILDEVGLFLHLVEEHNPATEKRKINKLGSLNEVLKDKTVLVADDDVRNIFSLTKTLEQYQMKVVSTIDGREALMQLEAHPETSIILMDMMMPEMDGYETIQRIRSKPEYAKLPIIAVTAKAMTGDRERCIRAGASDYISKPVDKDQLLSLLRVWLYEN</sequence>
<dbReference type="SMART" id="SM00304">
    <property type="entry name" value="HAMP"/>
    <property type="match status" value="1"/>
</dbReference>
<dbReference type="CDD" id="cd06225">
    <property type="entry name" value="HAMP"/>
    <property type="match status" value="1"/>
</dbReference>
<dbReference type="InterPro" id="IPR003018">
    <property type="entry name" value="GAF"/>
</dbReference>
<dbReference type="SUPFAM" id="SSF158472">
    <property type="entry name" value="HAMP domain-like"/>
    <property type="match status" value="1"/>
</dbReference>
<evidence type="ECO:0000313" key="15">
    <source>
        <dbReference type="Proteomes" id="UP001325680"/>
    </source>
</evidence>
<name>A0ABZ0W8P5_9BACT</name>
<keyword evidence="5" id="KW-0808">Transferase</keyword>
<gene>
    <name evidence="14" type="ORF">U0035_01965</name>
</gene>
<dbReference type="PROSITE" id="PS50110">
    <property type="entry name" value="RESPONSE_REGULATORY"/>
    <property type="match status" value="3"/>
</dbReference>
<feature type="coiled-coil region" evidence="9">
    <location>
        <begin position="421"/>
        <end position="508"/>
    </location>
</feature>
<dbReference type="InterPro" id="IPR001789">
    <property type="entry name" value="Sig_transdc_resp-reg_receiver"/>
</dbReference>
<keyword evidence="7" id="KW-0902">Two-component regulatory system</keyword>
<feature type="domain" description="Response regulatory" evidence="12">
    <location>
        <begin position="931"/>
        <end position="1047"/>
    </location>
</feature>
<dbReference type="SUPFAM" id="SSF47384">
    <property type="entry name" value="Homodimeric domain of signal transducing histidine kinase"/>
    <property type="match status" value="1"/>
</dbReference>
<reference evidence="14 15" key="1">
    <citation type="submission" date="2023-12" db="EMBL/GenBank/DDBJ databases">
        <title>Genome sequencing and assembly of bacterial species from a model synthetic community.</title>
        <authorList>
            <person name="Hogle S.L."/>
        </authorList>
    </citation>
    <scope>NUCLEOTIDE SEQUENCE [LARGE SCALE GENOMIC DNA]</scope>
    <source>
        <strain evidence="14 15">HAMBI_3031</strain>
    </source>
</reference>
<dbReference type="PROSITE" id="PS50885">
    <property type="entry name" value="HAMP"/>
    <property type="match status" value="1"/>
</dbReference>
<evidence type="ECO:0000256" key="3">
    <source>
        <dbReference type="ARBA" id="ARBA00012438"/>
    </source>
</evidence>
<dbReference type="InterPro" id="IPR011006">
    <property type="entry name" value="CheY-like_superfamily"/>
</dbReference>
<dbReference type="CDD" id="cd19410">
    <property type="entry name" value="HK9-like_sensor"/>
    <property type="match status" value="1"/>
</dbReference>
<evidence type="ECO:0000256" key="1">
    <source>
        <dbReference type="ARBA" id="ARBA00000085"/>
    </source>
</evidence>
<keyword evidence="10" id="KW-0472">Membrane</keyword>
<evidence type="ECO:0000256" key="8">
    <source>
        <dbReference type="PROSITE-ProRule" id="PRU00169"/>
    </source>
</evidence>
<dbReference type="PANTHER" id="PTHR45339:SF1">
    <property type="entry name" value="HYBRID SIGNAL TRANSDUCTION HISTIDINE KINASE J"/>
    <property type="match status" value="1"/>
</dbReference>
<keyword evidence="4 8" id="KW-0597">Phosphoprotein</keyword>
<feature type="domain" description="Response regulatory" evidence="12">
    <location>
        <begin position="1077"/>
        <end position="1194"/>
    </location>
</feature>
<dbReference type="Gene3D" id="1.10.287.130">
    <property type="match status" value="1"/>
</dbReference>
<dbReference type="SUPFAM" id="SSF52172">
    <property type="entry name" value="CheY-like"/>
    <property type="match status" value="3"/>
</dbReference>
<feature type="modified residue" description="4-aspartylphosphate" evidence="8">
    <location>
        <position position="980"/>
    </location>
</feature>
<evidence type="ECO:0000256" key="4">
    <source>
        <dbReference type="ARBA" id="ARBA00022553"/>
    </source>
</evidence>
<dbReference type="PANTHER" id="PTHR45339">
    <property type="entry name" value="HYBRID SIGNAL TRANSDUCTION HISTIDINE KINASE J"/>
    <property type="match status" value="1"/>
</dbReference>
<dbReference type="SMART" id="SM00448">
    <property type="entry name" value="REC"/>
    <property type="match status" value="3"/>
</dbReference>
<dbReference type="CDD" id="cd17546">
    <property type="entry name" value="REC_hyHK_CKI1_RcsC-like"/>
    <property type="match status" value="1"/>
</dbReference>
<dbReference type="InterPro" id="IPR003661">
    <property type="entry name" value="HisK_dim/P_dom"/>
</dbReference>
<keyword evidence="10" id="KW-1133">Transmembrane helix</keyword>
<feature type="modified residue" description="4-aspartylphosphate" evidence="8">
    <location>
        <position position="858"/>
    </location>
</feature>
<dbReference type="EMBL" id="CP139960">
    <property type="protein sequence ID" value="WQD38909.1"/>
    <property type="molecule type" value="Genomic_DNA"/>
</dbReference>
<organism evidence="14 15">
    <name type="scientific">Niabella yanshanensis</name>
    <dbReference type="NCBI Taxonomy" id="577386"/>
    <lineage>
        <taxon>Bacteria</taxon>
        <taxon>Pseudomonadati</taxon>
        <taxon>Bacteroidota</taxon>
        <taxon>Chitinophagia</taxon>
        <taxon>Chitinophagales</taxon>
        <taxon>Chitinophagaceae</taxon>
        <taxon>Niabella</taxon>
    </lineage>
</organism>
<evidence type="ECO:0000256" key="5">
    <source>
        <dbReference type="ARBA" id="ARBA00022679"/>
    </source>
</evidence>
<evidence type="ECO:0000313" key="14">
    <source>
        <dbReference type="EMBL" id="WQD38909.1"/>
    </source>
</evidence>
<dbReference type="SUPFAM" id="SSF55874">
    <property type="entry name" value="ATPase domain of HSP90 chaperone/DNA topoisomerase II/histidine kinase"/>
    <property type="match status" value="1"/>
</dbReference>
<dbReference type="Gene3D" id="3.40.50.2300">
    <property type="match status" value="3"/>
</dbReference>
<dbReference type="SMART" id="SM00387">
    <property type="entry name" value="HATPase_c"/>
    <property type="match status" value="1"/>
</dbReference>
<dbReference type="PRINTS" id="PR00344">
    <property type="entry name" value="BCTRLSENSOR"/>
</dbReference>
<evidence type="ECO:0000256" key="10">
    <source>
        <dbReference type="SAM" id="Phobius"/>
    </source>
</evidence>
<dbReference type="Pfam" id="PF00672">
    <property type="entry name" value="HAMP"/>
    <property type="match status" value="1"/>
</dbReference>
<keyword evidence="15" id="KW-1185">Reference proteome</keyword>
<dbReference type="Pfam" id="PF00512">
    <property type="entry name" value="HisKA"/>
    <property type="match status" value="1"/>
</dbReference>
<dbReference type="PROSITE" id="PS50109">
    <property type="entry name" value="HIS_KIN"/>
    <property type="match status" value="1"/>
</dbReference>
<evidence type="ECO:0000256" key="7">
    <source>
        <dbReference type="ARBA" id="ARBA00023012"/>
    </source>
</evidence>
<dbReference type="InterPro" id="IPR004358">
    <property type="entry name" value="Sig_transdc_His_kin-like_C"/>
</dbReference>
<dbReference type="CDD" id="cd00156">
    <property type="entry name" value="REC"/>
    <property type="match status" value="1"/>
</dbReference>
<dbReference type="InterPro" id="IPR007891">
    <property type="entry name" value="CHASE3"/>
</dbReference>
<protein>
    <recommendedName>
        <fullName evidence="3">histidine kinase</fullName>
        <ecNumber evidence="3">2.7.13.3</ecNumber>
    </recommendedName>
</protein>
<dbReference type="InterPro" id="IPR036890">
    <property type="entry name" value="HATPase_C_sf"/>
</dbReference>
<dbReference type="InterPro" id="IPR005467">
    <property type="entry name" value="His_kinase_dom"/>
</dbReference>
<dbReference type="SMART" id="SM00065">
    <property type="entry name" value="GAF"/>
    <property type="match status" value="1"/>
</dbReference>
<accession>A0ABZ0W8P5</accession>
<dbReference type="SMART" id="SM00388">
    <property type="entry name" value="HisKA"/>
    <property type="match status" value="1"/>
</dbReference>
<evidence type="ECO:0000256" key="6">
    <source>
        <dbReference type="ARBA" id="ARBA00022777"/>
    </source>
</evidence>